<protein>
    <submittedName>
        <fullName evidence="2">Uncharacterized protein</fullName>
    </submittedName>
</protein>
<evidence type="ECO:0000313" key="2">
    <source>
        <dbReference type="EMBL" id="CRK27955.1"/>
    </source>
</evidence>
<name>A0A0G4M290_VERLO</name>
<feature type="region of interest" description="Disordered" evidence="1">
    <location>
        <begin position="1"/>
        <end position="23"/>
    </location>
</feature>
<dbReference type="EMBL" id="CVQH01020572">
    <property type="protein sequence ID" value="CRK27955.1"/>
    <property type="molecule type" value="Genomic_DNA"/>
</dbReference>
<reference evidence="2 3" key="1">
    <citation type="submission" date="2015-05" db="EMBL/GenBank/DDBJ databases">
        <authorList>
            <person name="Wang D.B."/>
            <person name="Wang M."/>
        </authorList>
    </citation>
    <scope>NUCLEOTIDE SEQUENCE [LARGE SCALE GENOMIC DNA]</scope>
    <source>
        <strain evidence="2">VL1</strain>
    </source>
</reference>
<accession>A0A0G4M290</accession>
<feature type="compositionally biased region" description="Polar residues" evidence="1">
    <location>
        <begin position="10"/>
        <end position="23"/>
    </location>
</feature>
<organism evidence="2 3">
    <name type="scientific">Verticillium longisporum</name>
    <name type="common">Verticillium dahliae var. longisporum</name>
    <dbReference type="NCBI Taxonomy" id="100787"/>
    <lineage>
        <taxon>Eukaryota</taxon>
        <taxon>Fungi</taxon>
        <taxon>Dikarya</taxon>
        <taxon>Ascomycota</taxon>
        <taxon>Pezizomycotina</taxon>
        <taxon>Sordariomycetes</taxon>
        <taxon>Hypocreomycetidae</taxon>
        <taxon>Glomerellales</taxon>
        <taxon>Plectosphaerellaceae</taxon>
        <taxon>Verticillium</taxon>
    </lineage>
</organism>
<sequence>MAQPKRKTRNPSTSTTSYMPRGT</sequence>
<keyword evidence="3" id="KW-1185">Reference proteome</keyword>
<dbReference type="Proteomes" id="UP000044602">
    <property type="component" value="Unassembled WGS sequence"/>
</dbReference>
<evidence type="ECO:0000313" key="3">
    <source>
        <dbReference type="Proteomes" id="UP000044602"/>
    </source>
</evidence>
<evidence type="ECO:0000256" key="1">
    <source>
        <dbReference type="SAM" id="MobiDB-lite"/>
    </source>
</evidence>
<gene>
    <name evidence="2" type="ORF">BN1708_018318</name>
</gene>
<dbReference type="AlphaFoldDB" id="A0A0G4M290"/>
<proteinExistence type="predicted"/>